<gene>
    <name evidence="11" type="primary">LOC103704151</name>
</gene>
<dbReference type="GO" id="GO:0005737">
    <property type="term" value="C:cytoplasm"/>
    <property type="evidence" value="ECO:0007669"/>
    <property type="project" value="UniProtKB-SubCell"/>
</dbReference>
<sequence>MVTESPLTMLSERGVRSMIGSGGEGFGGEELELLLLEQRRQEASDRVRELNLYRSGSAPPTVEGSLTAAGGLFSREVVAGVPDFFPGNNGNVLLSEEEVRSHPAYPSYYYSHVNLNPRLPPPILSKEDWRSTQRLKAGSSVLGGIGDRRGPNRDGEGRDSSLFSQQPGFGSQEERKGDLRAVPGSGEWLNQGGDGLIGLSLCRQKSFADILQDDLGRGTSMSGHSSHPGSRNALVDGVEPLGSAESHLALHKEIACLDGKNSGGYVHSVPGLQNVDASASHNFAPVSGSALERSTTPDPQLVARAPSPCLPPVGVRFNANDKKHNNGSSSFNGGSSGIAESDDLIAALSGISLSTAAAMDSVNISQLKLQPGFNNHQSFLFDSQSGQNHVKQHTFLKNSDPEYLRVSSIPQSSKSSYADSARSGTGQIDPRNSVPRPNAPAEPHRSAAGSSSQYQNLDTVDTAFTGYGLSGFSANSVLPSMTVNHIGTGNLPSLFETASAAAASVSLGMDCRGLGGGIFAPPNLTSQADLQNLGRIGNQTATALQSPLADPLYVQYLKAVEYTAQVAATHSNPAAETGFVGNSYMDLLGLQKAYGGTLLQPQKQYGMPLLGKSGALNQSFYGNPAFGLGMSYPGSPLASPIASPVGPGSPLRHGERNMRFPSGLRNLTGSVMGSWHCGPTGNMDENFPSSLLDEFKSNKTRCFELAEIAGHVVEFSADQYGSRFIQQKLETSTTEEKNMVFEEVIPHALSLMTDVFGNYVVQKFFEHGSSAQRRELANQLNGHVLALSLQMYGCRVIQKAIEVVDLDQKTKMVMELDGHIMRCVRDQNGNHVIQKCIECVPQDAIQFIISTFYDQVVILSTHPYGCRVIQRVLEHCDDPKTQQIVMDEILQSVCMLAQDQYGNYVVQHVLEHGKPHERSAIIKKLAGQIVQMSQQKFASNVVEKCLTFGGPEERQILVNEMLGSTDENEPLQAMMKDQFANYVVQKVLETCDDQQRELILSRIKVHLNALKKYTYGKHIVARVEKLVAAGERRIGLQSPYSS</sequence>
<dbReference type="InterPro" id="IPR012940">
    <property type="entry name" value="NABP"/>
</dbReference>
<evidence type="ECO:0000313" key="11">
    <source>
        <dbReference type="RefSeq" id="XP_008785558.1"/>
    </source>
</evidence>
<feature type="region of interest" description="Disordered" evidence="8">
    <location>
        <begin position="218"/>
        <end position="237"/>
    </location>
</feature>
<feature type="repeat" description="Pumilio" evidence="7">
    <location>
        <begin position="888"/>
        <end position="923"/>
    </location>
</feature>
<comment type="function">
    <text evidence="6">Sequence-specific RNA-binding protein that regulates translation and mRNA stability by binding the 3'-UTR of target mRNAs. Binds the APUM-binding elements (APBEs) in the 3'-UTR mRNA sequence of CLV1, PNH, WUS and FAS2.</text>
</comment>
<feature type="repeat" description="Pumilio" evidence="7">
    <location>
        <begin position="779"/>
        <end position="815"/>
    </location>
</feature>
<dbReference type="CDD" id="cd07920">
    <property type="entry name" value="Pumilio"/>
    <property type="match status" value="1"/>
</dbReference>
<evidence type="ECO:0000256" key="4">
    <source>
        <dbReference type="ARBA" id="ARBA00022845"/>
    </source>
</evidence>
<evidence type="ECO:0000256" key="1">
    <source>
        <dbReference type="ARBA" id="ARBA00004496"/>
    </source>
</evidence>
<dbReference type="KEGG" id="pda:103704151"/>
<evidence type="ECO:0000256" key="5">
    <source>
        <dbReference type="ARBA" id="ARBA00022884"/>
    </source>
</evidence>
<reference evidence="11" key="2">
    <citation type="submission" date="2025-08" db="UniProtKB">
        <authorList>
            <consortium name="RefSeq"/>
        </authorList>
    </citation>
    <scope>IDENTIFICATION</scope>
    <source>
        <tissue evidence="11">Young leaves</tissue>
    </source>
</reference>
<dbReference type="InterPro" id="IPR033133">
    <property type="entry name" value="PUM-HD"/>
</dbReference>
<feature type="domain" description="PUM-HD" evidence="9">
    <location>
        <begin position="687"/>
        <end position="1027"/>
    </location>
</feature>
<dbReference type="Pfam" id="PF00806">
    <property type="entry name" value="PUF"/>
    <property type="match status" value="8"/>
</dbReference>
<dbReference type="InterPro" id="IPR016024">
    <property type="entry name" value="ARM-type_fold"/>
</dbReference>
<comment type="subcellular location">
    <subcellularLocation>
        <location evidence="1">Cytoplasm</location>
    </subcellularLocation>
</comment>
<dbReference type="InterPro" id="IPR001313">
    <property type="entry name" value="Pumilio_RNA-bd_rpt"/>
</dbReference>
<evidence type="ECO:0000259" key="9">
    <source>
        <dbReference type="PROSITE" id="PS50303"/>
    </source>
</evidence>
<dbReference type="GO" id="GO:0003729">
    <property type="term" value="F:mRNA binding"/>
    <property type="evidence" value="ECO:0007669"/>
    <property type="project" value="UniProtKB-ARBA"/>
</dbReference>
<dbReference type="SMART" id="SM00025">
    <property type="entry name" value="Pumilio"/>
    <property type="match status" value="8"/>
</dbReference>
<dbReference type="PROSITE" id="PS50303">
    <property type="entry name" value="PUM_HD"/>
    <property type="match status" value="1"/>
</dbReference>
<dbReference type="AlphaFoldDB" id="A0A8B7BUE7"/>
<dbReference type="RefSeq" id="XP_008785558.1">
    <property type="nucleotide sequence ID" value="XM_008787336.4"/>
</dbReference>
<dbReference type="SUPFAM" id="SSF48371">
    <property type="entry name" value="ARM repeat"/>
    <property type="match status" value="1"/>
</dbReference>
<dbReference type="FunFam" id="1.25.10.10:FF:000004">
    <property type="entry name" value="Pumilio homolog 1 isoform 2"/>
    <property type="match status" value="1"/>
</dbReference>
<dbReference type="GO" id="GO:0006417">
    <property type="term" value="P:regulation of translation"/>
    <property type="evidence" value="ECO:0007669"/>
    <property type="project" value="UniProtKB-KW"/>
</dbReference>
<evidence type="ECO:0000256" key="6">
    <source>
        <dbReference type="ARBA" id="ARBA00055193"/>
    </source>
</evidence>
<dbReference type="InterPro" id="IPR033712">
    <property type="entry name" value="Pumilio_RNA-bd"/>
</dbReference>
<protein>
    <submittedName>
        <fullName evidence="11">Pumilio homolog 2-like</fullName>
    </submittedName>
</protein>
<feature type="region of interest" description="Disordered" evidence="8">
    <location>
        <begin position="406"/>
        <end position="454"/>
    </location>
</feature>
<feature type="compositionally biased region" description="Polar residues" evidence="8">
    <location>
        <begin position="219"/>
        <end position="229"/>
    </location>
</feature>
<dbReference type="Proteomes" id="UP000228380">
    <property type="component" value="Chromosome 3"/>
</dbReference>
<feature type="repeat" description="Pumilio" evidence="7">
    <location>
        <begin position="851"/>
        <end position="886"/>
    </location>
</feature>
<feature type="compositionally biased region" description="Low complexity" evidence="8">
    <location>
        <begin position="412"/>
        <end position="423"/>
    </location>
</feature>
<keyword evidence="3" id="KW-0677">Repeat</keyword>
<evidence type="ECO:0000256" key="2">
    <source>
        <dbReference type="ARBA" id="ARBA00022490"/>
    </source>
</evidence>
<name>A0A8B7BUE7_PHODC</name>
<keyword evidence="4" id="KW-0810">Translation regulation</keyword>
<keyword evidence="2" id="KW-0963">Cytoplasm</keyword>
<dbReference type="PANTHER" id="PTHR12537">
    <property type="entry name" value="RNA BINDING PROTEIN PUMILIO-RELATED"/>
    <property type="match status" value="1"/>
</dbReference>
<dbReference type="GeneID" id="103704151"/>
<dbReference type="OrthoDB" id="668540at2759"/>
<accession>A0A8B7BUE7</accession>
<feature type="repeat" description="Pumilio" evidence="7">
    <location>
        <begin position="924"/>
        <end position="959"/>
    </location>
</feature>
<proteinExistence type="predicted"/>
<evidence type="ECO:0000256" key="7">
    <source>
        <dbReference type="PROSITE-ProRule" id="PRU00317"/>
    </source>
</evidence>
<feature type="repeat" description="Pumilio" evidence="7">
    <location>
        <begin position="743"/>
        <end position="778"/>
    </location>
</feature>
<evidence type="ECO:0000313" key="10">
    <source>
        <dbReference type="Proteomes" id="UP000228380"/>
    </source>
</evidence>
<dbReference type="Gene3D" id="1.25.10.10">
    <property type="entry name" value="Leucine-rich Repeat Variant"/>
    <property type="match status" value="1"/>
</dbReference>
<evidence type="ECO:0000256" key="8">
    <source>
        <dbReference type="SAM" id="MobiDB-lite"/>
    </source>
</evidence>
<feature type="repeat" description="Pumilio" evidence="7">
    <location>
        <begin position="707"/>
        <end position="742"/>
    </location>
</feature>
<feature type="repeat" description="Pumilio" evidence="7">
    <location>
        <begin position="960"/>
        <end position="1001"/>
    </location>
</feature>
<keyword evidence="5" id="KW-0694">RNA-binding</keyword>
<organism evidence="10 11">
    <name type="scientific">Phoenix dactylifera</name>
    <name type="common">Date palm</name>
    <dbReference type="NCBI Taxonomy" id="42345"/>
    <lineage>
        <taxon>Eukaryota</taxon>
        <taxon>Viridiplantae</taxon>
        <taxon>Streptophyta</taxon>
        <taxon>Embryophyta</taxon>
        <taxon>Tracheophyta</taxon>
        <taxon>Spermatophyta</taxon>
        <taxon>Magnoliopsida</taxon>
        <taxon>Liliopsida</taxon>
        <taxon>Arecaceae</taxon>
        <taxon>Coryphoideae</taxon>
        <taxon>Phoeniceae</taxon>
        <taxon>Phoenix</taxon>
    </lineage>
</organism>
<dbReference type="PROSITE" id="PS50302">
    <property type="entry name" value="PUM"/>
    <property type="match status" value="7"/>
</dbReference>
<reference evidence="10" key="1">
    <citation type="journal article" date="2019" name="Nat. Commun.">
        <title>Genome-wide association mapping of date palm fruit traits.</title>
        <authorList>
            <person name="Hazzouri K.M."/>
            <person name="Gros-Balthazard M."/>
            <person name="Flowers J.M."/>
            <person name="Copetti D."/>
            <person name="Lemansour A."/>
            <person name="Lebrun M."/>
            <person name="Masmoudi K."/>
            <person name="Ferrand S."/>
            <person name="Dhar M.I."/>
            <person name="Fresquez Z.A."/>
            <person name="Rosas U."/>
            <person name="Zhang J."/>
            <person name="Talag J."/>
            <person name="Lee S."/>
            <person name="Kudrna D."/>
            <person name="Powell R.F."/>
            <person name="Leitch I.J."/>
            <person name="Krueger R.R."/>
            <person name="Wing R.A."/>
            <person name="Amiri K.M.A."/>
            <person name="Purugganan M.D."/>
        </authorList>
    </citation>
    <scope>NUCLEOTIDE SEQUENCE [LARGE SCALE GENOMIC DNA]</scope>
    <source>
        <strain evidence="10">cv. Khalas</strain>
    </source>
</reference>
<dbReference type="InterPro" id="IPR011989">
    <property type="entry name" value="ARM-like"/>
</dbReference>
<dbReference type="Pfam" id="PF07990">
    <property type="entry name" value="NABP"/>
    <property type="match status" value="1"/>
</dbReference>
<evidence type="ECO:0000256" key="3">
    <source>
        <dbReference type="ARBA" id="ARBA00022737"/>
    </source>
</evidence>
<feature type="compositionally biased region" description="Basic and acidic residues" evidence="8">
    <location>
        <begin position="146"/>
        <end position="159"/>
    </location>
</feature>
<dbReference type="PANTHER" id="PTHR12537:SF187">
    <property type="entry name" value="OS04G0276200 PROTEIN"/>
    <property type="match status" value="1"/>
</dbReference>
<feature type="region of interest" description="Disordered" evidence="8">
    <location>
        <begin position="136"/>
        <end position="187"/>
    </location>
</feature>
<keyword evidence="10" id="KW-1185">Reference proteome</keyword>